<reference evidence="3" key="1">
    <citation type="submission" date="2021-02" db="EMBL/GenBank/DDBJ databases">
        <authorList>
            <person name="Nowell W R."/>
        </authorList>
    </citation>
    <scope>NUCLEOTIDE SEQUENCE</scope>
</reference>
<keyword evidence="1" id="KW-0004">4Fe-4S</keyword>
<comment type="similarity">
    <text evidence="1">Belongs to the DNA polymerase type-B family.</text>
</comment>
<dbReference type="GO" id="GO:0008622">
    <property type="term" value="C:epsilon DNA polymerase complex"/>
    <property type="evidence" value="ECO:0007669"/>
    <property type="project" value="InterPro"/>
</dbReference>
<dbReference type="GO" id="GO:0006297">
    <property type="term" value="P:nucleotide-excision repair, DNA gap filling"/>
    <property type="evidence" value="ECO:0007669"/>
    <property type="project" value="TreeGrafter"/>
</dbReference>
<evidence type="ECO:0000259" key="2">
    <source>
        <dbReference type="Pfam" id="PF08490"/>
    </source>
</evidence>
<keyword evidence="1" id="KW-0862">Zinc</keyword>
<keyword evidence="1" id="KW-0539">Nucleus</keyword>
<dbReference type="Pfam" id="PF08490">
    <property type="entry name" value="DUF1744"/>
    <property type="match status" value="1"/>
</dbReference>
<keyword evidence="1" id="KW-0411">Iron-sulfur</keyword>
<keyword evidence="1" id="KW-0863">Zinc-finger</keyword>
<dbReference type="EMBL" id="CAJOAX010025138">
    <property type="protein sequence ID" value="CAF4221116.1"/>
    <property type="molecule type" value="Genomic_DNA"/>
</dbReference>
<dbReference type="GO" id="GO:0003677">
    <property type="term" value="F:DNA binding"/>
    <property type="evidence" value="ECO:0007669"/>
    <property type="project" value="UniProtKB-KW"/>
</dbReference>
<proteinExistence type="inferred from homology"/>
<dbReference type="GO" id="GO:0000278">
    <property type="term" value="P:mitotic cell cycle"/>
    <property type="evidence" value="ECO:0007669"/>
    <property type="project" value="TreeGrafter"/>
</dbReference>
<comment type="function">
    <text evidence="1">DNA polymerase II participates in chromosomal DNA replication.</text>
</comment>
<evidence type="ECO:0000313" key="3">
    <source>
        <dbReference type="EMBL" id="CAF4221116.1"/>
    </source>
</evidence>
<comment type="cofactor">
    <cofactor evidence="1">
        <name>[4Fe-4S] cluster</name>
        <dbReference type="ChEBI" id="CHEBI:49883"/>
    </cofactor>
</comment>
<sequence length="74" mass="9189">CLPTLRFLRQMVQIWLQNVHSYRNIFADMQLSHFYRWLQSTRSLLYESILERTIQEFMRKLLIQLLNYNVLVVR</sequence>
<keyword evidence="1" id="KW-0548">Nucleotidyltransferase</keyword>
<dbReference type="GO" id="GO:0008270">
    <property type="term" value="F:zinc ion binding"/>
    <property type="evidence" value="ECO:0007669"/>
    <property type="project" value="UniProtKB-KW"/>
</dbReference>
<dbReference type="GO" id="GO:0008310">
    <property type="term" value="F:single-stranded DNA 3'-5' DNA exonuclease activity"/>
    <property type="evidence" value="ECO:0007669"/>
    <property type="project" value="TreeGrafter"/>
</dbReference>
<feature type="domain" description="DNA polymerase epsilon catalytic subunit A C-terminal" evidence="2">
    <location>
        <begin position="3"/>
        <end position="67"/>
    </location>
</feature>
<protein>
    <recommendedName>
        <fullName evidence="1">DNA polymerase epsilon catalytic subunit</fullName>
        <ecNumber evidence="1">2.7.7.7</ecNumber>
    </recommendedName>
</protein>
<dbReference type="PANTHER" id="PTHR10670">
    <property type="entry name" value="DNA POLYMERASE EPSILON CATALYTIC SUBUNIT A"/>
    <property type="match status" value="1"/>
</dbReference>
<dbReference type="InterPro" id="IPR013697">
    <property type="entry name" value="DNA_pol_e_suA_C"/>
</dbReference>
<dbReference type="AlphaFoldDB" id="A0A820CXD9"/>
<keyword evidence="1" id="KW-0808">Transferase</keyword>
<comment type="subcellular location">
    <subcellularLocation>
        <location evidence="1">Nucleus</location>
    </subcellularLocation>
</comment>
<dbReference type="PANTHER" id="PTHR10670:SF0">
    <property type="entry name" value="DNA POLYMERASE EPSILON CATALYTIC SUBUNIT A"/>
    <property type="match status" value="1"/>
</dbReference>
<keyword evidence="1" id="KW-0239">DNA-directed DNA polymerase</keyword>
<keyword evidence="1" id="KW-0408">Iron</keyword>
<evidence type="ECO:0000256" key="1">
    <source>
        <dbReference type="RuleBase" id="RU365029"/>
    </source>
</evidence>
<dbReference type="InterPro" id="IPR029703">
    <property type="entry name" value="POL2"/>
</dbReference>
<comment type="caution">
    <text evidence="3">The sequence shown here is derived from an EMBL/GenBank/DDBJ whole genome shotgun (WGS) entry which is preliminary data.</text>
</comment>
<keyword evidence="1" id="KW-0479">Metal-binding</keyword>
<dbReference type="EC" id="2.7.7.7" evidence="1"/>
<name>A0A820CXD9_9BILA</name>
<accession>A0A820CXD9</accession>
<organism evidence="3 4">
    <name type="scientific">Rotaria sordida</name>
    <dbReference type="NCBI Taxonomy" id="392033"/>
    <lineage>
        <taxon>Eukaryota</taxon>
        <taxon>Metazoa</taxon>
        <taxon>Spiralia</taxon>
        <taxon>Gnathifera</taxon>
        <taxon>Rotifera</taxon>
        <taxon>Eurotatoria</taxon>
        <taxon>Bdelloidea</taxon>
        <taxon>Philodinida</taxon>
        <taxon>Philodinidae</taxon>
        <taxon>Rotaria</taxon>
    </lineage>
</organism>
<dbReference type="GO" id="GO:0006272">
    <property type="term" value="P:leading strand elongation"/>
    <property type="evidence" value="ECO:0007669"/>
    <property type="project" value="TreeGrafter"/>
</dbReference>
<dbReference type="GO" id="GO:0003887">
    <property type="term" value="F:DNA-directed DNA polymerase activity"/>
    <property type="evidence" value="ECO:0007669"/>
    <property type="project" value="UniProtKB-KW"/>
</dbReference>
<keyword evidence="1" id="KW-0235">DNA replication</keyword>
<dbReference type="GO" id="GO:0051539">
    <property type="term" value="F:4 iron, 4 sulfur cluster binding"/>
    <property type="evidence" value="ECO:0007669"/>
    <property type="project" value="UniProtKB-KW"/>
</dbReference>
<evidence type="ECO:0000313" key="4">
    <source>
        <dbReference type="Proteomes" id="UP000663823"/>
    </source>
</evidence>
<gene>
    <name evidence="3" type="ORF">OTI717_LOCUS39380</name>
</gene>
<keyword evidence="1" id="KW-0238">DNA-binding</keyword>
<dbReference type="GO" id="GO:0045004">
    <property type="term" value="P:DNA replication proofreading"/>
    <property type="evidence" value="ECO:0007669"/>
    <property type="project" value="TreeGrafter"/>
</dbReference>
<comment type="catalytic activity">
    <reaction evidence="1">
        <text>DNA(n) + a 2'-deoxyribonucleoside 5'-triphosphate = DNA(n+1) + diphosphate</text>
        <dbReference type="Rhea" id="RHEA:22508"/>
        <dbReference type="Rhea" id="RHEA-COMP:17339"/>
        <dbReference type="Rhea" id="RHEA-COMP:17340"/>
        <dbReference type="ChEBI" id="CHEBI:33019"/>
        <dbReference type="ChEBI" id="CHEBI:61560"/>
        <dbReference type="ChEBI" id="CHEBI:173112"/>
        <dbReference type="EC" id="2.7.7.7"/>
    </reaction>
</comment>
<feature type="non-terminal residue" evidence="3">
    <location>
        <position position="1"/>
    </location>
</feature>
<dbReference type="GO" id="GO:0006287">
    <property type="term" value="P:base-excision repair, gap-filling"/>
    <property type="evidence" value="ECO:0007669"/>
    <property type="project" value="TreeGrafter"/>
</dbReference>
<dbReference type="Proteomes" id="UP000663823">
    <property type="component" value="Unassembled WGS sequence"/>
</dbReference>